<accession>A0A6M3JJV6</accession>
<dbReference type="AlphaFoldDB" id="A0A6M3JJV6"/>
<proteinExistence type="predicted"/>
<name>A0A6M3JJV6_9ZZZZ</name>
<organism evidence="2">
    <name type="scientific">viral metagenome</name>
    <dbReference type="NCBI Taxonomy" id="1070528"/>
    <lineage>
        <taxon>unclassified sequences</taxon>
        <taxon>metagenomes</taxon>
        <taxon>organismal metagenomes</taxon>
    </lineage>
</organism>
<protein>
    <submittedName>
        <fullName evidence="2">Uncharacterized protein</fullName>
    </submittedName>
</protein>
<dbReference type="EMBL" id="MT141310">
    <property type="protein sequence ID" value="QJA58151.1"/>
    <property type="molecule type" value="Genomic_DNA"/>
</dbReference>
<evidence type="ECO:0000313" key="2">
    <source>
        <dbReference type="EMBL" id="QJA69578.1"/>
    </source>
</evidence>
<reference evidence="2" key="1">
    <citation type="submission" date="2020-03" db="EMBL/GenBank/DDBJ databases">
        <title>The deep terrestrial virosphere.</title>
        <authorList>
            <person name="Holmfeldt K."/>
            <person name="Nilsson E."/>
            <person name="Simone D."/>
            <person name="Lopez-Fernandez M."/>
            <person name="Wu X."/>
            <person name="de Brujin I."/>
            <person name="Lundin D."/>
            <person name="Andersson A."/>
            <person name="Bertilsson S."/>
            <person name="Dopson M."/>
        </authorList>
    </citation>
    <scope>NUCLEOTIDE SEQUENCE</scope>
    <source>
        <strain evidence="2">MM415A04480</strain>
        <strain evidence="1">MM415B01497</strain>
    </source>
</reference>
<dbReference type="EMBL" id="MT141718">
    <property type="protein sequence ID" value="QJA69578.1"/>
    <property type="molecule type" value="Genomic_DNA"/>
</dbReference>
<gene>
    <name evidence="2" type="ORF">MM415A04480_0002</name>
    <name evidence="1" type="ORF">MM415B01497_0021</name>
</gene>
<evidence type="ECO:0000313" key="1">
    <source>
        <dbReference type="EMBL" id="QJA58151.1"/>
    </source>
</evidence>
<sequence>MTPWTRNQQDIRALEREVDDLRKLVGNKFELGYYSGGTNGVMAPVSVTRVVRLLLDHFGLKLSYQNPTAGELHLSYGLDRDEKPPCP</sequence>